<keyword evidence="4" id="KW-0418">Kinase</keyword>
<dbReference type="Pfam" id="PF00069">
    <property type="entry name" value="Pkinase"/>
    <property type="match status" value="1"/>
</dbReference>
<keyword evidence="2" id="KW-0808">Transferase</keyword>
<dbReference type="EMBL" id="CAJVPQ010008003">
    <property type="protein sequence ID" value="CAG8702684.1"/>
    <property type="molecule type" value="Genomic_DNA"/>
</dbReference>
<dbReference type="GO" id="GO:0006364">
    <property type="term" value="P:rRNA processing"/>
    <property type="evidence" value="ECO:0007669"/>
    <property type="project" value="InterPro"/>
</dbReference>
<evidence type="ECO:0000256" key="2">
    <source>
        <dbReference type="ARBA" id="ARBA00022679"/>
    </source>
</evidence>
<evidence type="ECO:0000313" key="7">
    <source>
        <dbReference type="EMBL" id="CAG8702684.1"/>
    </source>
</evidence>
<accession>A0A9N9HS17</accession>
<dbReference type="InterPro" id="IPR012459">
    <property type="entry name" value="Rrp15"/>
</dbReference>
<dbReference type="SUPFAM" id="SSF56112">
    <property type="entry name" value="Protein kinase-like (PK-like)"/>
    <property type="match status" value="1"/>
</dbReference>
<comment type="caution">
    <text evidence="7">The sequence shown here is derived from an EMBL/GenBank/DDBJ whole genome shotgun (WGS) entry which is preliminary data.</text>
</comment>
<gene>
    <name evidence="7" type="ORF">FCALED_LOCUS13555</name>
</gene>
<evidence type="ECO:0000256" key="4">
    <source>
        <dbReference type="ARBA" id="ARBA00022777"/>
    </source>
</evidence>
<protein>
    <submittedName>
        <fullName evidence="7">7680_t:CDS:1</fullName>
    </submittedName>
</protein>
<name>A0A9N9HS17_9GLOM</name>
<dbReference type="PANTHER" id="PTHR24347">
    <property type="entry name" value="SERINE/THREONINE-PROTEIN KINASE"/>
    <property type="match status" value="1"/>
</dbReference>
<dbReference type="Pfam" id="PF07890">
    <property type="entry name" value="Rrp15p"/>
    <property type="match status" value="1"/>
</dbReference>
<feature type="domain" description="Protein kinase" evidence="6">
    <location>
        <begin position="162"/>
        <end position="415"/>
    </location>
</feature>
<dbReference type="SMART" id="SM00220">
    <property type="entry name" value="S_TKc"/>
    <property type="match status" value="1"/>
</dbReference>
<proteinExistence type="predicted"/>
<dbReference type="InterPro" id="IPR000719">
    <property type="entry name" value="Prot_kinase_dom"/>
</dbReference>
<dbReference type="CDD" id="cd05117">
    <property type="entry name" value="STKc_CAMK"/>
    <property type="match status" value="1"/>
</dbReference>
<keyword evidence="3" id="KW-0547">Nucleotide-binding</keyword>
<dbReference type="FunFam" id="1.10.510.10:FF:000026">
    <property type="entry name" value="Calcium/calmodulin-dependent protein kinase type 1"/>
    <property type="match status" value="1"/>
</dbReference>
<dbReference type="Proteomes" id="UP000789570">
    <property type="component" value="Unassembled WGS sequence"/>
</dbReference>
<dbReference type="OrthoDB" id="40902at2759"/>
<dbReference type="Gene3D" id="1.10.510.10">
    <property type="entry name" value="Transferase(Phosphotransferase) domain 1"/>
    <property type="match status" value="1"/>
</dbReference>
<dbReference type="AlphaFoldDB" id="A0A9N9HS17"/>
<evidence type="ECO:0000256" key="5">
    <source>
        <dbReference type="ARBA" id="ARBA00022840"/>
    </source>
</evidence>
<keyword evidence="8" id="KW-1185">Reference proteome</keyword>
<sequence length="484" mass="54674">TKKTKKQSKNTTTSFAETMNKLLTATAEPHCQESPILSRSKDIERRINEAKLEYRARRAINMEKKKLASKDRVKTNLTSIDYEWKLRKLATRGVVQLFNAIRKSQKVTDDAVKAAGGEIKLTTRDAKDDTFLAKKDKETRALLPTNFLILQMSAVATVPCQYRTGKTLGQGTYAVVKGEYFAVKVINKKLMEGREHMVRNEITVLKRISQGHRNILTLQDYFETVNNLYLVTDLALGGELFDRICAKGSYFERDAAHLVRSITEAVAYLHDNGIVHRDLKPENLLFRTKSEDSDLLIADFGLSRIIDSEKFHVLTTTCGTPGYMAPEIFKRTGHGKPVDLWAIGVITFFLLCGYTPFDRESSVAEVEAIVRADYKFEHPYWEGISETAKDFINKLLNVDPDSRLTAHQALSHPWLSEPLPSPTGGFQNRDLLNSVRENFNARRTFKKAVDAVKVINSLKSHSRSASLANLLETSRAEADEDVQQ</sequence>
<dbReference type="InterPro" id="IPR011009">
    <property type="entry name" value="Kinase-like_dom_sf"/>
</dbReference>
<organism evidence="7 8">
    <name type="scientific">Funneliformis caledonium</name>
    <dbReference type="NCBI Taxonomy" id="1117310"/>
    <lineage>
        <taxon>Eukaryota</taxon>
        <taxon>Fungi</taxon>
        <taxon>Fungi incertae sedis</taxon>
        <taxon>Mucoromycota</taxon>
        <taxon>Glomeromycotina</taxon>
        <taxon>Glomeromycetes</taxon>
        <taxon>Glomerales</taxon>
        <taxon>Glomeraceae</taxon>
        <taxon>Funneliformis</taxon>
    </lineage>
</organism>
<dbReference type="GO" id="GO:0005524">
    <property type="term" value="F:ATP binding"/>
    <property type="evidence" value="ECO:0007669"/>
    <property type="project" value="UniProtKB-KW"/>
</dbReference>
<evidence type="ECO:0000256" key="3">
    <source>
        <dbReference type="ARBA" id="ARBA00022741"/>
    </source>
</evidence>
<feature type="non-terminal residue" evidence="7">
    <location>
        <position position="484"/>
    </location>
</feature>
<keyword evidence="5" id="KW-0067">ATP-binding</keyword>
<keyword evidence="1" id="KW-0723">Serine/threonine-protein kinase</keyword>
<reference evidence="7" key="1">
    <citation type="submission" date="2021-06" db="EMBL/GenBank/DDBJ databases">
        <authorList>
            <person name="Kallberg Y."/>
            <person name="Tangrot J."/>
            <person name="Rosling A."/>
        </authorList>
    </citation>
    <scope>NUCLEOTIDE SEQUENCE</scope>
    <source>
        <strain evidence="7">UK204</strain>
    </source>
</reference>
<dbReference type="PROSITE" id="PS00108">
    <property type="entry name" value="PROTEIN_KINASE_ST"/>
    <property type="match status" value="1"/>
</dbReference>
<dbReference type="InterPro" id="IPR008271">
    <property type="entry name" value="Ser/Thr_kinase_AS"/>
</dbReference>
<dbReference type="GO" id="GO:0004674">
    <property type="term" value="F:protein serine/threonine kinase activity"/>
    <property type="evidence" value="ECO:0007669"/>
    <property type="project" value="UniProtKB-KW"/>
</dbReference>
<evidence type="ECO:0000256" key="1">
    <source>
        <dbReference type="ARBA" id="ARBA00022527"/>
    </source>
</evidence>
<evidence type="ECO:0000313" key="8">
    <source>
        <dbReference type="Proteomes" id="UP000789570"/>
    </source>
</evidence>
<dbReference type="PROSITE" id="PS50011">
    <property type="entry name" value="PROTEIN_KINASE_DOM"/>
    <property type="match status" value="1"/>
</dbReference>
<evidence type="ECO:0000259" key="6">
    <source>
        <dbReference type="PROSITE" id="PS50011"/>
    </source>
</evidence>
<feature type="non-terminal residue" evidence="7">
    <location>
        <position position="1"/>
    </location>
</feature>